<dbReference type="AlphaFoldDB" id="A0A8J5HQE3"/>
<keyword evidence="2" id="KW-1185">Reference proteome</keyword>
<proteinExistence type="predicted"/>
<accession>A0A8J5HQE3</accession>
<gene>
    <name evidence="1" type="ORF">ZIOFF_010912</name>
</gene>
<protein>
    <submittedName>
        <fullName evidence="1">Uncharacterized protein</fullName>
    </submittedName>
</protein>
<sequence>MEDNDLFLQQFDPKDLEIAAEFLTNWLPFLTQSLCDGCSATVRRRIDSLRPRFATEANADASGSTSMEDQASYASASFAAPFPDAQPTG</sequence>
<name>A0A8J5HQE3_ZINOF</name>
<evidence type="ECO:0000313" key="2">
    <source>
        <dbReference type="Proteomes" id="UP000734854"/>
    </source>
</evidence>
<reference evidence="1 2" key="1">
    <citation type="submission" date="2020-08" db="EMBL/GenBank/DDBJ databases">
        <title>Plant Genome Project.</title>
        <authorList>
            <person name="Zhang R.-G."/>
        </authorList>
    </citation>
    <scope>NUCLEOTIDE SEQUENCE [LARGE SCALE GENOMIC DNA]</scope>
    <source>
        <tissue evidence="1">Rhizome</tissue>
    </source>
</reference>
<comment type="caution">
    <text evidence="1">The sequence shown here is derived from an EMBL/GenBank/DDBJ whole genome shotgun (WGS) entry which is preliminary data.</text>
</comment>
<dbReference type="Proteomes" id="UP000734854">
    <property type="component" value="Unassembled WGS sequence"/>
</dbReference>
<evidence type="ECO:0000313" key="1">
    <source>
        <dbReference type="EMBL" id="KAG6528728.1"/>
    </source>
</evidence>
<organism evidence="1 2">
    <name type="scientific">Zingiber officinale</name>
    <name type="common">Ginger</name>
    <name type="synonym">Amomum zingiber</name>
    <dbReference type="NCBI Taxonomy" id="94328"/>
    <lineage>
        <taxon>Eukaryota</taxon>
        <taxon>Viridiplantae</taxon>
        <taxon>Streptophyta</taxon>
        <taxon>Embryophyta</taxon>
        <taxon>Tracheophyta</taxon>
        <taxon>Spermatophyta</taxon>
        <taxon>Magnoliopsida</taxon>
        <taxon>Liliopsida</taxon>
        <taxon>Zingiberales</taxon>
        <taxon>Zingiberaceae</taxon>
        <taxon>Zingiber</taxon>
    </lineage>
</organism>
<dbReference type="EMBL" id="JACMSC010000003">
    <property type="protein sequence ID" value="KAG6528728.1"/>
    <property type="molecule type" value="Genomic_DNA"/>
</dbReference>